<reference evidence="4 5" key="1">
    <citation type="submission" date="2020-08" db="EMBL/GenBank/DDBJ databases">
        <title>Streptomyces sp. PSKA01 genome sequencing and assembly.</title>
        <authorList>
            <person name="Mandal S."/>
            <person name="Maiti P.K."/>
            <person name="Das P."/>
        </authorList>
    </citation>
    <scope>NUCLEOTIDE SEQUENCE [LARGE SCALE GENOMIC DNA]</scope>
    <source>
        <strain evidence="4 5">PSKA01</strain>
    </source>
</reference>
<feature type="region of interest" description="Disordered" evidence="1">
    <location>
        <begin position="1"/>
        <end position="46"/>
    </location>
</feature>
<organism evidence="4 5">
    <name type="scientific">Streptomyces cupreus</name>
    <dbReference type="NCBI Taxonomy" id="2759956"/>
    <lineage>
        <taxon>Bacteria</taxon>
        <taxon>Bacillati</taxon>
        <taxon>Actinomycetota</taxon>
        <taxon>Actinomycetes</taxon>
        <taxon>Kitasatosporales</taxon>
        <taxon>Streptomycetaceae</taxon>
        <taxon>Streptomyces</taxon>
    </lineage>
</organism>
<dbReference type="CDD" id="cd11614">
    <property type="entry name" value="SAF_CpaB_FlgA_like"/>
    <property type="match status" value="1"/>
</dbReference>
<evidence type="ECO:0000313" key="5">
    <source>
        <dbReference type="Proteomes" id="UP000584670"/>
    </source>
</evidence>
<dbReference type="EMBL" id="JACMSF010000008">
    <property type="protein sequence ID" value="MBC2901890.1"/>
    <property type="molecule type" value="Genomic_DNA"/>
</dbReference>
<dbReference type="AlphaFoldDB" id="A0A7X1J0B7"/>
<accession>A0A7X1J0B7</accession>
<evidence type="ECO:0000256" key="1">
    <source>
        <dbReference type="SAM" id="MobiDB-lite"/>
    </source>
</evidence>
<dbReference type="InterPro" id="IPR013974">
    <property type="entry name" value="SAF"/>
</dbReference>
<keyword evidence="2" id="KW-1133">Transmembrane helix</keyword>
<feature type="domain" description="SAF" evidence="3">
    <location>
        <begin position="80"/>
        <end position="143"/>
    </location>
</feature>
<sequence length="245" mass="25023">MSSAGRCQLVNTRVPTHPDPPSPGNAPAAGSVRRRNARPPARMASAPRPRRLPYLLVGVLLVLGCAAGGVVVSTSVGHQEPVLVLARSVSVGQVLSDRDLREESVSADSALAFLPVRSRAEVEGRPVAYSLPAGTPLTKNLLGAAHIPPAGQAVAAVGLKAGQFPPGVQPGNRVTVVVAPTSGSATGSTSSSQVSAWDASVTDVRSDGTDQITLISLQMAREDARQLAAAPTDQFSVVMVHGGGQ</sequence>
<feature type="transmembrane region" description="Helical" evidence="2">
    <location>
        <begin position="52"/>
        <end position="72"/>
    </location>
</feature>
<dbReference type="Pfam" id="PF08666">
    <property type="entry name" value="SAF"/>
    <property type="match status" value="1"/>
</dbReference>
<feature type="compositionally biased region" description="Polar residues" evidence="1">
    <location>
        <begin position="1"/>
        <end position="14"/>
    </location>
</feature>
<protein>
    <submittedName>
        <fullName evidence="4">SAF domain-containing protein</fullName>
    </submittedName>
</protein>
<keyword evidence="2" id="KW-0472">Membrane</keyword>
<keyword evidence="2" id="KW-0812">Transmembrane</keyword>
<name>A0A7X1J0B7_9ACTN</name>
<keyword evidence="5" id="KW-1185">Reference proteome</keyword>
<comment type="caution">
    <text evidence="4">The sequence shown here is derived from an EMBL/GenBank/DDBJ whole genome shotgun (WGS) entry which is preliminary data.</text>
</comment>
<proteinExistence type="predicted"/>
<gene>
    <name evidence="4" type="ORF">H4N64_09780</name>
</gene>
<dbReference type="SMART" id="SM00858">
    <property type="entry name" value="SAF"/>
    <property type="match status" value="1"/>
</dbReference>
<evidence type="ECO:0000313" key="4">
    <source>
        <dbReference type="EMBL" id="MBC2901890.1"/>
    </source>
</evidence>
<dbReference type="Proteomes" id="UP000584670">
    <property type="component" value="Unassembled WGS sequence"/>
</dbReference>
<evidence type="ECO:0000256" key="2">
    <source>
        <dbReference type="SAM" id="Phobius"/>
    </source>
</evidence>
<evidence type="ECO:0000259" key="3">
    <source>
        <dbReference type="SMART" id="SM00858"/>
    </source>
</evidence>